<dbReference type="EMBL" id="LOCK01000011">
    <property type="protein sequence ID" value="KTE92760.1"/>
    <property type="molecule type" value="Genomic_DNA"/>
</dbReference>
<evidence type="ECO:0000313" key="1">
    <source>
        <dbReference type="EMBL" id="CDX04629.1"/>
    </source>
</evidence>
<dbReference type="RefSeq" id="WP_005808741.1">
    <property type="nucleotide sequence ID" value="NZ_CABKQQ010000013.1"/>
</dbReference>
<evidence type="ECO:0000313" key="3">
    <source>
        <dbReference type="Proteomes" id="UP000054623"/>
    </source>
</evidence>
<proteinExistence type="predicted"/>
<evidence type="ECO:0000313" key="2">
    <source>
        <dbReference type="EMBL" id="KTE92760.1"/>
    </source>
</evidence>
<protein>
    <submittedName>
        <fullName evidence="1">Nucleoside 2-deoxyribosyltransferase</fullName>
    </submittedName>
</protein>
<sequence>MKAYIGIKYHHDCRNRVTIEKIASILEDAGYETSCIIRDKEKWGSVTLAPNELMEATFKEIDSSNVVVIDVTEKGVGLGIESGYAYAKGIPVYIVAKKGSEMSNTMLGISKKVLIYEELEDMVTMFSK</sequence>
<dbReference type="Pfam" id="PF05014">
    <property type="entry name" value="Nuc_deoxyrib_tr"/>
    <property type="match status" value="1"/>
</dbReference>
<accession>A0A098B718</accession>
<dbReference type="GO" id="GO:0016740">
    <property type="term" value="F:transferase activity"/>
    <property type="evidence" value="ECO:0007669"/>
    <property type="project" value="UniProtKB-KW"/>
</dbReference>
<dbReference type="Gene3D" id="3.40.50.450">
    <property type="match status" value="1"/>
</dbReference>
<keyword evidence="1" id="KW-0808">Transferase</keyword>
<dbReference type="InterPro" id="IPR007710">
    <property type="entry name" value="Nucleoside_deoxyribTrfase"/>
</dbReference>
<dbReference type="AlphaFoldDB" id="A0A098B718"/>
<organism evidence="1">
    <name type="scientific">Desulfitobacterium hafniense</name>
    <name type="common">Desulfitobacterium frappieri</name>
    <dbReference type="NCBI Taxonomy" id="49338"/>
    <lineage>
        <taxon>Bacteria</taxon>
        <taxon>Bacillati</taxon>
        <taxon>Bacillota</taxon>
        <taxon>Clostridia</taxon>
        <taxon>Eubacteriales</taxon>
        <taxon>Desulfitobacteriaceae</taxon>
        <taxon>Desulfitobacterium</taxon>
    </lineage>
</organism>
<name>A0A098B718_DESHA</name>
<dbReference type="EMBL" id="LK996017">
    <property type="protein sequence ID" value="CDX04629.1"/>
    <property type="molecule type" value="Genomic_DNA"/>
</dbReference>
<dbReference type="OrthoDB" id="7064119at2"/>
<dbReference type="Proteomes" id="UP000054623">
    <property type="component" value="Unassembled WGS sequence"/>
</dbReference>
<reference evidence="2 3" key="2">
    <citation type="submission" date="2015-12" db="EMBL/GenBank/DDBJ databases">
        <title>Draft Genome Sequence of Desulfitobacterium hafniense Strain DH, a Sulfate-reducing Bacterium Isolated from Paddy Soils.</title>
        <authorList>
            <person name="Bao P."/>
            <person name="Zhang X."/>
            <person name="Li G."/>
        </authorList>
    </citation>
    <scope>NUCLEOTIDE SEQUENCE [LARGE SCALE GENOMIC DNA]</scope>
    <source>
        <strain evidence="2 3">DH</strain>
    </source>
</reference>
<dbReference type="PATRIC" id="fig|49338.4.peg.5100"/>
<reference evidence="1" key="1">
    <citation type="submission" date="2014-07" db="EMBL/GenBank/DDBJ databases">
        <authorList>
            <person name="Hornung V.Bastian."/>
        </authorList>
    </citation>
    <scope>NUCLEOTIDE SEQUENCE</scope>
    <source>
        <strain evidence="1">PCE-S</strain>
    </source>
</reference>
<gene>
    <name evidence="2" type="ORF">AT727_17705</name>
    <name evidence="1" type="ORF">DPCES_4743</name>
</gene>
<dbReference type="SUPFAM" id="SSF52309">
    <property type="entry name" value="N-(deoxy)ribosyltransferase-like"/>
    <property type="match status" value="1"/>
</dbReference>